<evidence type="ECO:0008006" key="4">
    <source>
        <dbReference type="Google" id="ProtNLM"/>
    </source>
</evidence>
<evidence type="ECO:0000313" key="3">
    <source>
        <dbReference type="Proteomes" id="UP001277761"/>
    </source>
</evidence>
<protein>
    <recommendedName>
        <fullName evidence="4">ABC transporter permease subunit</fullName>
    </recommendedName>
</protein>
<comment type="caution">
    <text evidence="2">The sequence shown here is derived from an EMBL/GenBank/DDBJ whole genome shotgun (WGS) entry which is preliminary data.</text>
</comment>
<evidence type="ECO:0000313" key="2">
    <source>
        <dbReference type="EMBL" id="MDX8151149.1"/>
    </source>
</evidence>
<keyword evidence="1" id="KW-1133">Transmembrane helix</keyword>
<gene>
    <name evidence="2" type="ORF">SK069_06065</name>
</gene>
<feature type="transmembrane region" description="Helical" evidence="1">
    <location>
        <begin position="101"/>
        <end position="122"/>
    </location>
</feature>
<feature type="transmembrane region" description="Helical" evidence="1">
    <location>
        <begin position="271"/>
        <end position="291"/>
    </location>
</feature>
<keyword evidence="3" id="KW-1185">Reference proteome</keyword>
<feature type="transmembrane region" description="Helical" evidence="1">
    <location>
        <begin position="42"/>
        <end position="62"/>
    </location>
</feature>
<feature type="transmembrane region" description="Helical" evidence="1">
    <location>
        <begin position="226"/>
        <end position="259"/>
    </location>
</feature>
<proteinExistence type="predicted"/>
<feature type="transmembrane region" description="Helical" evidence="1">
    <location>
        <begin position="180"/>
        <end position="205"/>
    </location>
</feature>
<name>A0ABU4VH57_9ACTN</name>
<keyword evidence="1" id="KW-0472">Membrane</keyword>
<feature type="transmembrane region" description="Helical" evidence="1">
    <location>
        <begin position="143"/>
        <end position="168"/>
    </location>
</feature>
<accession>A0ABU4VH57</accession>
<reference evidence="2 3" key="1">
    <citation type="submission" date="2023-11" db="EMBL/GenBank/DDBJ databases">
        <authorList>
            <person name="Xu M."/>
            <person name="Jiang T."/>
        </authorList>
    </citation>
    <scope>NUCLEOTIDE SEQUENCE [LARGE SCALE GENOMIC DNA]</scope>
    <source>
        <strain evidence="2 3">SD</strain>
    </source>
</reference>
<dbReference type="RefSeq" id="WP_319953302.1">
    <property type="nucleotide sequence ID" value="NZ_JAXAVX010000002.1"/>
</dbReference>
<sequence>MSAPPATSPTAGRAGRSDAPATTFSLLLPLRRGLADLRRSPVATLAPVAALLLPLLPLVLAADWVLRTGGDVALQGLLVGGPRDGRDVLIARPDGDGIRSLLLLALVVATAVAAVVAAALVAGGPHVRRASPAGAVRDAWRAWPLAFVVLVVQLWALGAAVLLLALLASLAGGVRFQLHAVVLVVGLVLLVVGATRLSLWPAIALHDDVGPRTAARRAWRATASDPVRAVLALLLPPAAALALALAAGAVVGALLGAAASAELVVLSPAAIDAWAMLPLVPGVVVGGALAGRAADALRVRLDA</sequence>
<evidence type="ECO:0000256" key="1">
    <source>
        <dbReference type="SAM" id="Phobius"/>
    </source>
</evidence>
<keyword evidence="1" id="KW-0812">Transmembrane</keyword>
<organism evidence="2 3">
    <name type="scientific">Patulibacter brassicae</name>
    <dbReference type="NCBI Taxonomy" id="1705717"/>
    <lineage>
        <taxon>Bacteria</taxon>
        <taxon>Bacillati</taxon>
        <taxon>Actinomycetota</taxon>
        <taxon>Thermoleophilia</taxon>
        <taxon>Solirubrobacterales</taxon>
        <taxon>Patulibacteraceae</taxon>
        <taxon>Patulibacter</taxon>
    </lineage>
</organism>
<dbReference type="Proteomes" id="UP001277761">
    <property type="component" value="Unassembled WGS sequence"/>
</dbReference>
<dbReference type="EMBL" id="JAXAVX010000002">
    <property type="protein sequence ID" value="MDX8151149.1"/>
    <property type="molecule type" value="Genomic_DNA"/>
</dbReference>